<sequence length="146" mass="17044">MLFRTFAVYIKLACSLPDVTPNMHDKNISPVGWYVCSYLLRFVELAWPHKEDIEAKFLSWENTVLVRANSIDEAYDKTVAIAKEASHPYKGGTEGVDVQWVFEGITQVLPIYEEIEDGAEIMWRERTPRKLKNLRTLVRQRHEFAR</sequence>
<accession>A0ABZ0B2I8</accession>
<protein>
    <submittedName>
        <fullName evidence="1">DUF4288 domain-containing protein</fullName>
    </submittedName>
</protein>
<evidence type="ECO:0000313" key="1">
    <source>
        <dbReference type="EMBL" id="WNO06135.1"/>
    </source>
</evidence>
<gene>
    <name evidence="1" type="ORF">RAN89_06810</name>
</gene>
<reference evidence="1 2" key="1">
    <citation type="submission" date="2023-08" db="EMBL/GenBank/DDBJ databases">
        <title>Rhodoferax potami sp. nov. and Rhodoferax mekongensis sp. nov., isolated from the Mekong River in Thailand.</title>
        <authorList>
            <person name="Kitikhun S."/>
            <person name="Charoenyingcharoen P."/>
            <person name="Siriarchawattana P."/>
            <person name="Likhitrattanapisal S."/>
            <person name="Nilsakha T."/>
            <person name="Chanpet A."/>
            <person name="Rattanawaree P."/>
            <person name="Ingsriswang S."/>
        </authorList>
    </citation>
    <scope>NUCLEOTIDE SEQUENCE [LARGE SCALE GENOMIC DNA]</scope>
    <source>
        <strain evidence="1 2">TBRC 17307</strain>
    </source>
</reference>
<evidence type="ECO:0000313" key="2">
    <source>
        <dbReference type="Proteomes" id="UP001302257"/>
    </source>
</evidence>
<dbReference type="Pfam" id="PF14119">
    <property type="entry name" value="DUF4288"/>
    <property type="match status" value="1"/>
</dbReference>
<dbReference type="RefSeq" id="WP_313868856.1">
    <property type="nucleotide sequence ID" value="NZ_CP132507.1"/>
</dbReference>
<keyword evidence="2" id="KW-1185">Reference proteome</keyword>
<dbReference type="EMBL" id="CP132507">
    <property type="protein sequence ID" value="WNO06135.1"/>
    <property type="molecule type" value="Genomic_DNA"/>
</dbReference>
<dbReference type="InterPro" id="IPR025630">
    <property type="entry name" value="DUF4288"/>
</dbReference>
<organism evidence="1 2">
    <name type="scientific">Rhodoferax mekongensis</name>
    <dbReference type="NCBI Taxonomy" id="3068341"/>
    <lineage>
        <taxon>Bacteria</taxon>
        <taxon>Pseudomonadati</taxon>
        <taxon>Pseudomonadota</taxon>
        <taxon>Betaproteobacteria</taxon>
        <taxon>Burkholderiales</taxon>
        <taxon>Comamonadaceae</taxon>
        <taxon>Rhodoferax</taxon>
    </lineage>
</organism>
<name>A0ABZ0B2I8_9BURK</name>
<dbReference type="Proteomes" id="UP001302257">
    <property type="component" value="Chromosome"/>
</dbReference>
<proteinExistence type="predicted"/>